<dbReference type="Proteomes" id="UP001235939">
    <property type="component" value="Chromosome 23"/>
</dbReference>
<dbReference type="CDD" id="cd02801">
    <property type="entry name" value="DUS_like_FMN"/>
    <property type="match status" value="1"/>
</dbReference>
<comment type="similarity">
    <text evidence="6">Belongs to the dus family.</text>
</comment>
<keyword evidence="2 6" id="KW-0285">Flavoprotein</keyword>
<evidence type="ECO:0000313" key="9">
    <source>
        <dbReference type="Proteomes" id="UP001235939"/>
    </source>
</evidence>
<feature type="domain" description="DUS-like FMN-binding" evidence="7">
    <location>
        <begin position="11"/>
        <end position="119"/>
    </location>
</feature>
<name>A0ABY6LTY5_9ARAC</name>
<dbReference type="PROSITE" id="PS01136">
    <property type="entry name" value="UPF0034"/>
    <property type="match status" value="1"/>
</dbReference>
<feature type="domain" description="DUS-like FMN-binding" evidence="7">
    <location>
        <begin position="161"/>
        <end position="231"/>
    </location>
</feature>
<dbReference type="EC" id="1.3.1.-" evidence="6"/>
<dbReference type="InterPro" id="IPR035587">
    <property type="entry name" value="DUS-like_FMN-bd"/>
</dbReference>
<keyword evidence="5 6" id="KW-0560">Oxidoreductase</keyword>
<proteinExistence type="inferred from homology"/>
<keyword evidence="9" id="KW-1185">Reference proteome</keyword>
<keyword evidence="4 6" id="KW-0819">tRNA processing</keyword>
<dbReference type="InterPro" id="IPR001269">
    <property type="entry name" value="DUS_fam"/>
</dbReference>
<keyword evidence="3 6" id="KW-0288">FMN</keyword>
<comment type="cofactor">
    <cofactor evidence="1 6">
        <name>FMN</name>
        <dbReference type="ChEBI" id="CHEBI:58210"/>
    </cofactor>
</comment>
<evidence type="ECO:0000256" key="3">
    <source>
        <dbReference type="ARBA" id="ARBA00022643"/>
    </source>
</evidence>
<organism evidence="8 9">
    <name type="scientific">Cordylochernes scorpioides</name>
    <dbReference type="NCBI Taxonomy" id="51811"/>
    <lineage>
        <taxon>Eukaryota</taxon>
        <taxon>Metazoa</taxon>
        <taxon>Ecdysozoa</taxon>
        <taxon>Arthropoda</taxon>
        <taxon>Chelicerata</taxon>
        <taxon>Arachnida</taxon>
        <taxon>Pseudoscorpiones</taxon>
        <taxon>Cheliferoidea</taxon>
        <taxon>Chernetidae</taxon>
        <taxon>Cordylochernes</taxon>
    </lineage>
</organism>
<evidence type="ECO:0000256" key="5">
    <source>
        <dbReference type="ARBA" id="ARBA00023002"/>
    </source>
</evidence>
<evidence type="ECO:0000256" key="2">
    <source>
        <dbReference type="ARBA" id="ARBA00022630"/>
    </source>
</evidence>
<dbReference type="EMBL" id="CP092885">
    <property type="protein sequence ID" value="UYV83308.1"/>
    <property type="molecule type" value="Genomic_DNA"/>
</dbReference>
<dbReference type="Gene3D" id="3.20.20.70">
    <property type="entry name" value="Aldolase class I"/>
    <property type="match status" value="1"/>
</dbReference>
<evidence type="ECO:0000256" key="4">
    <source>
        <dbReference type="ARBA" id="ARBA00022694"/>
    </source>
</evidence>
<dbReference type="PANTHER" id="PTHR11082:SF31">
    <property type="entry name" value="TRNA-DIHYDROURIDINE(20A_20B) SYNTHASE [NAD(P)+]-LIKE"/>
    <property type="match status" value="1"/>
</dbReference>
<dbReference type="InterPro" id="IPR013785">
    <property type="entry name" value="Aldolase_TIM"/>
</dbReference>
<evidence type="ECO:0000259" key="7">
    <source>
        <dbReference type="Pfam" id="PF01207"/>
    </source>
</evidence>
<reference evidence="8 9" key="1">
    <citation type="submission" date="2022-03" db="EMBL/GenBank/DDBJ databases">
        <title>A chromosomal length assembly of Cordylochernes scorpioides.</title>
        <authorList>
            <person name="Zeh D."/>
            <person name="Zeh J."/>
        </authorList>
    </citation>
    <scope>NUCLEOTIDE SEQUENCE [LARGE SCALE GENOMIC DNA]</scope>
    <source>
        <strain evidence="8">IN4F17</strain>
        <tissue evidence="8">Whole Body</tissue>
    </source>
</reference>
<comment type="function">
    <text evidence="6">Catalyzes the synthesis of dihydrouridine, a modified base found in the D-loop of most tRNAs.</text>
</comment>
<dbReference type="PANTHER" id="PTHR11082">
    <property type="entry name" value="TRNA-DIHYDROURIDINE SYNTHASE"/>
    <property type="match status" value="1"/>
</dbReference>
<dbReference type="Pfam" id="PF01207">
    <property type="entry name" value="Dus"/>
    <property type="match status" value="2"/>
</dbReference>
<accession>A0ABY6LTY5</accession>
<evidence type="ECO:0000256" key="6">
    <source>
        <dbReference type="PIRNR" id="PIRNR006621"/>
    </source>
</evidence>
<gene>
    <name evidence="8" type="ORF">LAZ67_23000459</name>
</gene>
<evidence type="ECO:0000256" key="1">
    <source>
        <dbReference type="ARBA" id="ARBA00001917"/>
    </source>
</evidence>
<sequence>MSGRVPVERLGFRRLVRKYDCDLCFTPMIVSSSFINSVKARDSDFTTNAEDRPLIVQFAASNGTDLADAAEIIYKFADGVDLNCGCPQRWAMSEGYGAHLIHHPQLLKDMVLQTRNRLPGDKFTLSCSHDNHVHVVQVMIIMVGRGRGLLLLLDMASMWSRETVSLCQQLEKAGLSWLTVHARTPTQRHEPINSEALRTIRDSVSLPLVGNGDIFNLEQAEDFQRETGVNGETDSYNLGNSNYILVFRSQRIERNDCCAGVMSARGLLANPALYAGYSNTPTSCVEDWVEIALGELGVPFTPFHHHLSFMLEHCLPRGERKLFNLLSSPTAVLDFLYSANLLTPPS</sequence>
<dbReference type="SUPFAM" id="SSF51395">
    <property type="entry name" value="FMN-linked oxidoreductases"/>
    <property type="match status" value="1"/>
</dbReference>
<evidence type="ECO:0000313" key="8">
    <source>
        <dbReference type="EMBL" id="UYV83308.1"/>
    </source>
</evidence>
<dbReference type="PIRSF" id="PIRSF006621">
    <property type="entry name" value="Dus"/>
    <property type="match status" value="1"/>
</dbReference>
<dbReference type="InterPro" id="IPR018517">
    <property type="entry name" value="tRNA_hU_synthase_CS"/>
</dbReference>
<protein>
    <recommendedName>
        <fullName evidence="6">tRNA-dihydrouridine synthase</fullName>
        <ecNumber evidence="6">1.3.1.-</ecNumber>
    </recommendedName>
</protein>